<dbReference type="SUPFAM" id="SSF48403">
    <property type="entry name" value="Ankyrin repeat"/>
    <property type="match status" value="1"/>
</dbReference>
<sequence length="166" mass="18454">MFFYVTDQNYCRLFSISKNVNQLIKLKSFIMKKTIIITAMALCFSLVSANAAPENQSVNYELEAFFKVNSFCVSIAKGDLETVQKLISRGADVNEKSNGMTPAMYAAKYNRTEILKLLIIHGANLKAKSDKKMTALEYAQLHGASDTEAIIIEALAEAKASKRKII</sequence>
<keyword evidence="1" id="KW-0040">ANK repeat</keyword>
<dbReference type="PROSITE" id="PS50088">
    <property type="entry name" value="ANK_REPEAT"/>
    <property type="match status" value="1"/>
</dbReference>
<name>A0A1M6G9M1_9FLAO</name>
<dbReference type="InterPro" id="IPR039323">
    <property type="entry name" value="ANKRD_45/46/60"/>
</dbReference>
<dbReference type="SMART" id="SM00248">
    <property type="entry name" value="ANK"/>
    <property type="match status" value="2"/>
</dbReference>
<proteinExistence type="predicted"/>
<dbReference type="Gene3D" id="1.25.40.20">
    <property type="entry name" value="Ankyrin repeat-containing domain"/>
    <property type="match status" value="1"/>
</dbReference>
<dbReference type="STRING" id="1178825.SAMN05216261_2681"/>
<dbReference type="InterPro" id="IPR036770">
    <property type="entry name" value="Ankyrin_rpt-contain_sf"/>
</dbReference>
<dbReference type="PANTHER" id="PTHR22677">
    <property type="entry name" value="ANKYRIN REPEAT DOMAIN-CONTAINING PROTEIN 60"/>
    <property type="match status" value="1"/>
</dbReference>
<dbReference type="AlphaFoldDB" id="A0A1M6G9M1"/>
<dbReference type="EMBL" id="FQYK01000007">
    <property type="protein sequence ID" value="SHJ06584.1"/>
    <property type="molecule type" value="Genomic_DNA"/>
</dbReference>
<dbReference type="PROSITE" id="PS50297">
    <property type="entry name" value="ANK_REP_REGION"/>
    <property type="match status" value="1"/>
</dbReference>
<protein>
    <submittedName>
        <fullName evidence="2">Ankyrin repeat</fullName>
    </submittedName>
</protein>
<organism evidence="2 3">
    <name type="scientific">Algibacter luteus</name>
    <dbReference type="NCBI Taxonomy" id="1178825"/>
    <lineage>
        <taxon>Bacteria</taxon>
        <taxon>Pseudomonadati</taxon>
        <taxon>Bacteroidota</taxon>
        <taxon>Flavobacteriia</taxon>
        <taxon>Flavobacteriales</taxon>
        <taxon>Flavobacteriaceae</taxon>
        <taxon>Algibacter</taxon>
    </lineage>
</organism>
<evidence type="ECO:0000313" key="3">
    <source>
        <dbReference type="Proteomes" id="UP000184396"/>
    </source>
</evidence>
<dbReference type="Proteomes" id="UP000184396">
    <property type="component" value="Unassembled WGS sequence"/>
</dbReference>
<feature type="repeat" description="ANK" evidence="1">
    <location>
        <begin position="98"/>
        <end position="130"/>
    </location>
</feature>
<evidence type="ECO:0000256" key="1">
    <source>
        <dbReference type="PROSITE-ProRule" id="PRU00023"/>
    </source>
</evidence>
<dbReference type="eggNOG" id="COG0666">
    <property type="taxonomic scope" value="Bacteria"/>
</dbReference>
<evidence type="ECO:0000313" key="2">
    <source>
        <dbReference type="EMBL" id="SHJ06584.1"/>
    </source>
</evidence>
<reference evidence="2 3" key="1">
    <citation type="submission" date="2016-11" db="EMBL/GenBank/DDBJ databases">
        <authorList>
            <person name="Jaros S."/>
            <person name="Januszkiewicz K."/>
            <person name="Wedrychowicz H."/>
        </authorList>
    </citation>
    <scope>NUCLEOTIDE SEQUENCE [LARGE SCALE GENOMIC DNA]</scope>
    <source>
        <strain evidence="2 3">CGMCC 1.12213</strain>
    </source>
</reference>
<dbReference type="Pfam" id="PF12796">
    <property type="entry name" value="Ank_2"/>
    <property type="match status" value="1"/>
</dbReference>
<accession>A0A1M6G9M1</accession>
<keyword evidence="3" id="KW-1185">Reference proteome</keyword>
<gene>
    <name evidence="2" type="ORF">SAMN05216261_2681</name>
</gene>
<dbReference type="InterPro" id="IPR002110">
    <property type="entry name" value="Ankyrin_rpt"/>
</dbReference>
<dbReference type="PANTHER" id="PTHR22677:SF4">
    <property type="entry name" value="USHER SYNDROME TYPE-1G PROTEIN-LIKE PROTEIN"/>
    <property type="match status" value="1"/>
</dbReference>